<organism evidence="2 3">
    <name type="scientific">Phytophthora megakarya</name>
    <dbReference type="NCBI Taxonomy" id="4795"/>
    <lineage>
        <taxon>Eukaryota</taxon>
        <taxon>Sar</taxon>
        <taxon>Stramenopiles</taxon>
        <taxon>Oomycota</taxon>
        <taxon>Peronosporomycetes</taxon>
        <taxon>Peronosporales</taxon>
        <taxon>Peronosporaceae</taxon>
        <taxon>Phytophthora</taxon>
    </lineage>
</organism>
<sequence>MTLLNRHREIVEKISWIEMIYEPSSDDIKVEKMGSGTFVQMLDGIMQPIHAQDGDILLQHKVFADLAHLEHAEVSATTRSQTKPKRKRVHFEDEAHKGMTTAEATETPTEDLTMQVQRPSAEVRHEPTADDIDPSNKSEGVVSPGPGRGAEAVESESCFER</sequence>
<reference evidence="3" key="1">
    <citation type="submission" date="2017-03" db="EMBL/GenBank/DDBJ databases">
        <title>Phytopthora megakarya and P. palmivora, two closely related causual agents of cacao black pod achieved similar genome size and gene model numbers by different mechanisms.</title>
        <authorList>
            <person name="Ali S."/>
            <person name="Shao J."/>
            <person name="Larry D.J."/>
            <person name="Kronmiller B."/>
            <person name="Shen D."/>
            <person name="Strem M.D."/>
            <person name="Melnick R.L."/>
            <person name="Guiltinan M.J."/>
            <person name="Tyler B.M."/>
            <person name="Meinhardt L.W."/>
            <person name="Bailey B.A."/>
        </authorList>
    </citation>
    <scope>NUCLEOTIDE SEQUENCE [LARGE SCALE GENOMIC DNA]</scope>
    <source>
        <strain evidence="3">zdho120</strain>
    </source>
</reference>
<evidence type="ECO:0000313" key="2">
    <source>
        <dbReference type="EMBL" id="OWZ07055.1"/>
    </source>
</evidence>
<comment type="caution">
    <text evidence="2">The sequence shown here is derived from an EMBL/GenBank/DDBJ whole genome shotgun (WGS) entry which is preliminary data.</text>
</comment>
<gene>
    <name evidence="2" type="ORF">PHMEG_00020608</name>
</gene>
<evidence type="ECO:0000256" key="1">
    <source>
        <dbReference type="SAM" id="MobiDB-lite"/>
    </source>
</evidence>
<keyword evidence="3" id="KW-1185">Reference proteome</keyword>
<dbReference type="Proteomes" id="UP000198211">
    <property type="component" value="Unassembled WGS sequence"/>
</dbReference>
<feature type="region of interest" description="Disordered" evidence="1">
    <location>
        <begin position="75"/>
        <end position="161"/>
    </location>
</feature>
<accession>A0A225VNY7</accession>
<dbReference type="AlphaFoldDB" id="A0A225VNY7"/>
<evidence type="ECO:0000313" key="3">
    <source>
        <dbReference type="Proteomes" id="UP000198211"/>
    </source>
</evidence>
<dbReference type="EMBL" id="NBNE01003697">
    <property type="protein sequence ID" value="OWZ07055.1"/>
    <property type="molecule type" value="Genomic_DNA"/>
</dbReference>
<proteinExistence type="predicted"/>
<name>A0A225VNY7_9STRA</name>
<protein>
    <submittedName>
        <fullName evidence="2">Uncharacterized protein</fullName>
    </submittedName>
</protein>